<dbReference type="Proteomes" id="UP000682733">
    <property type="component" value="Unassembled WGS sequence"/>
</dbReference>
<evidence type="ECO:0000313" key="4">
    <source>
        <dbReference type="EMBL" id="CAF3734223.1"/>
    </source>
</evidence>
<dbReference type="CDD" id="cd00112">
    <property type="entry name" value="LDLa"/>
    <property type="match status" value="1"/>
</dbReference>
<dbReference type="EMBL" id="CAJNOK010005134">
    <property type="protein sequence ID" value="CAF0961396.1"/>
    <property type="molecule type" value="Genomic_DNA"/>
</dbReference>
<dbReference type="Proteomes" id="UP000677228">
    <property type="component" value="Unassembled WGS sequence"/>
</dbReference>
<evidence type="ECO:0000313" key="5">
    <source>
        <dbReference type="EMBL" id="CAF3827870.1"/>
    </source>
</evidence>
<dbReference type="EMBL" id="CAJOBA010005139">
    <property type="protein sequence ID" value="CAF3734223.1"/>
    <property type="molecule type" value="Genomic_DNA"/>
</dbReference>
<name>A0A814L4H8_9BILA</name>
<evidence type="ECO:0000313" key="3">
    <source>
        <dbReference type="EMBL" id="CAF1059342.1"/>
    </source>
</evidence>
<dbReference type="Proteomes" id="UP000663829">
    <property type="component" value="Unassembled WGS sequence"/>
</dbReference>
<dbReference type="AlphaFoldDB" id="A0A814L4H8"/>
<evidence type="ECO:0000313" key="6">
    <source>
        <dbReference type="Proteomes" id="UP000663829"/>
    </source>
</evidence>
<dbReference type="InterPro" id="IPR002172">
    <property type="entry name" value="LDrepeatLR_classA_rpt"/>
</dbReference>
<proteinExistence type="predicted"/>
<organism evidence="3 6">
    <name type="scientific">Didymodactylos carnosus</name>
    <dbReference type="NCBI Taxonomy" id="1234261"/>
    <lineage>
        <taxon>Eukaryota</taxon>
        <taxon>Metazoa</taxon>
        <taxon>Spiralia</taxon>
        <taxon>Gnathifera</taxon>
        <taxon>Rotifera</taxon>
        <taxon>Eurotatoria</taxon>
        <taxon>Bdelloidea</taxon>
        <taxon>Philodinida</taxon>
        <taxon>Philodinidae</taxon>
        <taxon>Didymodactylos</taxon>
    </lineage>
</organism>
<dbReference type="Proteomes" id="UP000681722">
    <property type="component" value="Unassembled WGS sequence"/>
</dbReference>
<keyword evidence="6" id="KW-1185">Reference proteome</keyword>
<accession>A0A814L4H8</accession>
<dbReference type="EMBL" id="CAJNOQ010004441">
    <property type="protein sequence ID" value="CAF1059342.1"/>
    <property type="molecule type" value="Genomic_DNA"/>
</dbReference>
<keyword evidence="1" id="KW-1015">Disulfide bond</keyword>
<reference evidence="3" key="1">
    <citation type="submission" date="2021-02" db="EMBL/GenBank/DDBJ databases">
        <authorList>
            <person name="Nowell W R."/>
        </authorList>
    </citation>
    <scope>NUCLEOTIDE SEQUENCE</scope>
</reference>
<sequence>MRYCVTRKVTQKSVKVTQITLHEPTCLEIGALANNLLGHTICLNGYDQFFWGTGISSITCKNHNDQNCKTLKNYIEMSSTNNNETLSANYYNNGMTYDSIPFQKYCDTFLDTTQKIDESNVFYQERICLKEHYRCMTGQCIPVSWICVGATQFYEHLSKKYPVFSDVDKLMNEYEEPATAAIAELVDLCQKQYQNNPRELSVIQKFSTTYKARQY</sequence>
<gene>
    <name evidence="3" type="ORF">GPM918_LOCUS16695</name>
    <name evidence="2" type="ORF">OVA965_LOCUS12656</name>
    <name evidence="5" type="ORF">SRO942_LOCUS16694</name>
    <name evidence="4" type="ORF">TMI583_LOCUS12660</name>
</gene>
<evidence type="ECO:0000256" key="1">
    <source>
        <dbReference type="ARBA" id="ARBA00023157"/>
    </source>
</evidence>
<dbReference type="EMBL" id="CAJOBC010004441">
    <property type="protein sequence ID" value="CAF3827870.1"/>
    <property type="molecule type" value="Genomic_DNA"/>
</dbReference>
<evidence type="ECO:0000313" key="2">
    <source>
        <dbReference type="EMBL" id="CAF0961396.1"/>
    </source>
</evidence>
<comment type="caution">
    <text evidence="3">The sequence shown here is derived from an EMBL/GenBank/DDBJ whole genome shotgun (WGS) entry which is preliminary data.</text>
</comment>
<protein>
    <submittedName>
        <fullName evidence="3">Uncharacterized protein</fullName>
    </submittedName>
</protein>
<dbReference type="OrthoDB" id="10062665at2759"/>